<dbReference type="EMBL" id="GG657757">
    <property type="protein sequence ID" value="EFL30430.1"/>
    <property type="molecule type" value="Genomic_DNA"/>
</dbReference>
<evidence type="ECO:0000256" key="8">
    <source>
        <dbReference type="NCBIfam" id="TIGR04316"/>
    </source>
</evidence>
<dbReference type="STRING" id="591159.SSQG_00948"/>
<dbReference type="PANTHER" id="PTHR42760:SF115">
    <property type="entry name" value="3-OXOACYL-[ACYL-CARRIER-PROTEIN] REDUCTASE FABG"/>
    <property type="match status" value="1"/>
</dbReference>
<organism evidence="11 12">
    <name type="scientific">Streptomyces viridochromogenes (strain DSM 40736 / JCM 4977 / BCRC 1201 / Tue 494)</name>
    <dbReference type="NCBI Taxonomy" id="591159"/>
    <lineage>
        <taxon>Bacteria</taxon>
        <taxon>Bacillati</taxon>
        <taxon>Actinomycetota</taxon>
        <taxon>Actinomycetes</taxon>
        <taxon>Kitasatosporales</taxon>
        <taxon>Streptomycetaceae</taxon>
        <taxon>Streptomyces</taxon>
    </lineage>
</organism>
<gene>
    <name evidence="11" type="ORF">SSQG_00948</name>
</gene>
<evidence type="ECO:0000256" key="9">
    <source>
        <dbReference type="RuleBase" id="RU000363"/>
    </source>
</evidence>
<evidence type="ECO:0000313" key="11">
    <source>
        <dbReference type="EMBL" id="EFL30430.1"/>
    </source>
</evidence>
<dbReference type="InterPro" id="IPR020904">
    <property type="entry name" value="Sc_DH/Rdtase_CS"/>
</dbReference>
<evidence type="ECO:0000256" key="1">
    <source>
        <dbReference type="ARBA" id="ARBA00004924"/>
    </source>
</evidence>
<accession>D9XDQ1</accession>
<dbReference type="PROSITE" id="PS00061">
    <property type="entry name" value="ADH_SHORT"/>
    <property type="match status" value="1"/>
</dbReference>
<dbReference type="InterPro" id="IPR002347">
    <property type="entry name" value="SDR_fam"/>
</dbReference>
<dbReference type="eggNOG" id="COG1028">
    <property type="taxonomic scope" value="Bacteria"/>
</dbReference>
<dbReference type="Pfam" id="PF00106">
    <property type="entry name" value="adh_short"/>
    <property type="match status" value="1"/>
</dbReference>
<dbReference type="EC" id="1.3.1.28" evidence="6 8"/>
<proteinExistence type="inferred from homology"/>
<dbReference type="PRINTS" id="PR00080">
    <property type="entry name" value="SDRFAMILY"/>
</dbReference>
<comment type="pathway">
    <text evidence="1">Siderophore biosynthesis.</text>
</comment>
<dbReference type="SUPFAM" id="SSF51735">
    <property type="entry name" value="NAD(P)-binding Rossmann-fold domains"/>
    <property type="match status" value="1"/>
</dbReference>
<keyword evidence="12" id="KW-1185">Reference proteome</keyword>
<dbReference type="InterPro" id="IPR036291">
    <property type="entry name" value="NAD(P)-bd_dom_sf"/>
</dbReference>
<keyword evidence="3" id="KW-0560">Oxidoreductase</keyword>
<name>D9XDQ1_STRVT</name>
<dbReference type="InterPro" id="IPR057326">
    <property type="entry name" value="KR_dom"/>
</dbReference>
<dbReference type="NCBIfam" id="TIGR04316">
    <property type="entry name" value="dhbA_paeA"/>
    <property type="match status" value="1"/>
</dbReference>
<protein>
    <recommendedName>
        <fullName evidence="7 8">2,3-dihydro-2,3-dihydroxybenzoate dehydrogenase</fullName>
        <ecNumber evidence="6 8">1.3.1.28</ecNumber>
    </recommendedName>
</protein>
<dbReference type="NCBIfam" id="NF006074">
    <property type="entry name" value="PRK08220.1"/>
    <property type="match status" value="1"/>
</dbReference>
<feature type="domain" description="Ketoreductase" evidence="10">
    <location>
        <begin position="18"/>
        <end position="199"/>
    </location>
</feature>
<dbReference type="PANTHER" id="PTHR42760">
    <property type="entry name" value="SHORT-CHAIN DEHYDROGENASES/REDUCTASES FAMILY MEMBER"/>
    <property type="match status" value="1"/>
</dbReference>
<dbReference type="GO" id="GO:0008667">
    <property type="term" value="F:2,3-dihydro-2,3-dihydroxybenzoate dehydrogenase activity"/>
    <property type="evidence" value="ECO:0007669"/>
    <property type="project" value="UniProtKB-UniRule"/>
</dbReference>
<comment type="catalytic activity">
    <reaction evidence="5">
        <text>(2S,3S)-2,3-dihydroxy-2,3-dihydrobenzoate + NAD(+) = 2,3-dihydroxybenzoate + NADH + H(+)</text>
        <dbReference type="Rhea" id="RHEA:23824"/>
        <dbReference type="ChEBI" id="CHEBI:15378"/>
        <dbReference type="ChEBI" id="CHEBI:36654"/>
        <dbReference type="ChEBI" id="CHEBI:57540"/>
        <dbReference type="ChEBI" id="CHEBI:57945"/>
        <dbReference type="ChEBI" id="CHEBI:58764"/>
        <dbReference type="EC" id="1.3.1.28"/>
    </reaction>
</comment>
<reference evidence="12" key="1">
    <citation type="submission" date="2009-02" db="EMBL/GenBank/DDBJ databases">
        <title>Annotation of Streptomyces viridochromogenes strain DSM 40736.</title>
        <authorList>
            <consortium name="The Broad Institute Genome Sequencing Platform"/>
            <consortium name="Broad Institute Microbial Sequencing Center"/>
            <person name="Fischbach M."/>
            <person name="Godfrey P."/>
            <person name="Ward D."/>
            <person name="Young S."/>
            <person name="Zeng Q."/>
            <person name="Koehrsen M."/>
            <person name="Alvarado L."/>
            <person name="Berlin A.M."/>
            <person name="Bochicchio J."/>
            <person name="Borenstein D."/>
            <person name="Chapman S.B."/>
            <person name="Chen Z."/>
            <person name="Engels R."/>
            <person name="Freedman E."/>
            <person name="Gellesch M."/>
            <person name="Goldberg J."/>
            <person name="Griggs A."/>
            <person name="Gujja S."/>
            <person name="Heilman E.R."/>
            <person name="Heiman D.I."/>
            <person name="Hepburn T.A."/>
            <person name="Howarth C."/>
            <person name="Jen D."/>
            <person name="Larson L."/>
            <person name="Lewis B."/>
            <person name="Mehta T."/>
            <person name="Park D."/>
            <person name="Pearson M."/>
            <person name="Richards J."/>
            <person name="Roberts A."/>
            <person name="Saif S."/>
            <person name="Shea T.D."/>
            <person name="Shenoy N."/>
            <person name="Sisk P."/>
            <person name="Stolte C."/>
            <person name="Sykes S.N."/>
            <person name="Thomson T."/>
            <person name="Walk T."/>
            <person name="White J."/>
            <person name="Yandava C."/>
            <person name="Straight P."/>
            <person name="Clardy J."/>
            <person name="Hung D."/>
            <person name="Kolter R."/>
            <person name="Mekalanos J."/>
            <person name="Walker S."/>
            <person name="Walsh C.T."/>
            <person name="Wieland-Brown L.C."/>
            <person name="Haas B."/>
            <person name="Nusbaum C."/>
            <person name="Birren B."/>
        </authorList>
    </citation>
    <scope>NUCLEOTIDE SEQUENCE [LARGE SCALE GENOMIC DNA]</scope>
    <source>
        <strain evidence="12">DSM 40736 / JCM 4977 / BCRC 1201 / Tue 494</strain>
    </source>
</reference>
<dbReference type="PRINTS" id="PR01397">
    <property type="entry name" value="DHBDHDRGNASE"/>
</dbReference>
<keyword evidence="4" id="KW-0520">NAD</keyword>
<dbReference type="Proteomes" id="UP000004184">
    <property type="component" value="Unassembled WGS sequence"/>
</dbReference>
<evidence type="ECO:0000313" key="12">
    <source>
        <dbReference type="Proteomes" id="UP000004184"/>
    </source>
</evidence>
<dbReference type="FunFam" id="3.40.50.720:FF:000160">
    <property type="entry name" value="2,3-dihydro-2,3-dihydroxybenzoate dehydrogenase"/>
    <property type="match status" value="1"/>
</dbReference>
<evidence type="ECO:0000259" key="10">
    <source>
        <dbReference type="SMART" id="SM00822"/>
    </source>
</evidence>
<evidence type="ECO:0000256" key="2">
    <source>
        <dbReference type="ARBA" id="ARBA00006484"/>
    </source>
</evidence>
<evidence type="ECO:0000256" key="7">
    <source>
        <dbReference type="ARBA" id="ARBA00067530"/>
    </source>
</evidence>
<sequence>MEFRTMTRTTESRAMQGKVALVTGAAGGIGAAVVRAIAERGGVTAAVDANSVALKETTEPLAAEGLRVEAFVADVTRPDDVEATVTAVEARLGPVDYLVNAAGILRLGDARNLSDTDWADTMAVNATGVFHMSRAVVNRMVPRRAGALVTVASNAAGTPRTQMAAYAASKAAATMFTKCLGLEVAEFGIRCNLVAPGSTDTPMLSSMWHDHDSGRETTVRGSLETYKVGIPLRKLATPREIADAVVFLLSEQASHITLHALTVDGGATLGV</sequence>
<evidence type="ECO:0000256" key="5">
    <source>
        <dbReference type="ARBA" id="ARBA00052874"/>
    </source>
</evidence>
<evidence type="ECO:0000256" key="6">
    <source>
        <dbReference type="ARBA" id="ARBA00066334"/>
    </source>
</evidence>
<dbReference type="GO" id="GO:0019290">
    <property type="term" value="P:siderophore biosynthetic process"/>
    <property type="evidence" value="ECO:0007669"/>
    <property type="project" value="InterPro"/>
</dbReference>
<evidence type="ECO:0000256" key="3">
    <source>
        <dbReference type="ARBA" id="ARBA00023002"/>
    </source>
</evidence>
<dbReference type="GO" id="GO:0016616">
    <property type="term" value="F:oxidoreductase activity, acting on the CH-OH group of donors, NAD or NADP as acceptor"/>
    <property type="evidence" value="ECO:0007669"/>
    <property type="project" value="TreeGrafter"/>
</dbReference>
<dbReference type="HOGENOM" id="CLU_010194_1_0_11"/>
<evidence type="ECO:0000256" key="4">
    <source>
        <dbReference type="ARBA" id="ARBA00023027"/>
    </source>
</evidence>
<dbReference type="SMART" id="SM00822">
    <property type="entry name" value="PKS_KR"/>
    <property type="match status" value="1"/>
</dbReference>
<dbReference type="InterPro" id="IPR003560">
    <property type="entry name" value="DHB_DH"/>
</dbReference>
<comment type="similarity">
    <text evidence="2 9">Belongs to the short-chain dehydrogenases/reductases (SDR) family.</text>
</comment>
<dbReference type="Gene3D" id="3.40.50.720">
    <property type="entry name" value="NAD(P)-binding Rossmann-like Domain"/>
    <property type="match status" value="1"/>
</dbReference>
<dbReference type="AlphaFoldDB" id="D9XDQ1"/>